<reference evidence="1 2" key="1">
    <citation type="submission" date="2019-07" db="EMBL/GenBank/DDBJ databases">
        <title>New species of Amycolatopsis and Streptomyces.</title>
        <authorList>
            <person name="Duangmal K."/>
            <person name="Teo W.F.A."/>
            <person name="Lipun K."/>
        </authorList>
    </citation>
    <scope>NUCLEOTIDE SEQUENCE [LARGE SCALE GENOMIC DNA]</scope>
    <source>
        <strain evidence="1 2">NBRC 106415</strain>
    </source>
</reference>
<sequence>MTVRRVPRWMSPHSAEVRTLPAGRWWDAVRAPAAPGARALDLLGDRSGAVIRDGYGGILYWLVPPGEAIDWHLPEVQVLGHGSHVAVPPLRRTKGPGLYWQVPLAYDRECTDPARLHAALSVALSVRTAL</sequence>
<organism evidence="1 2">
    <name type="scientific">Streptomyces spongiae</name>
    <dbReference type="NCBI Taxonomy" id="565072"/>
    <lineage>
        <taxon>Bacteria</taxon>
        <taxon>Bacillati</taxon>
        <taxon>Actinomycetota</taxon>
        <taxon>Actinomycetes</taxon>
        <taxon>Kitasatosporales</taxon>
        <taxon>Streptomycetaceae</taxon>
        <taxon>Streptomyces</taxon>
    </lineage>
</organism>
<accession>A0A5N8Y093</accession>
<name>A0A5N8Y093_9ACTN</name>
<comment type="caution">
    <text evidence="1">The sequence shown here is derived from an EMBL/GenBank/DDBJ whole genome shotgun (WGS) entry which is preliminary data.</text>
</comment>
<protein>
    <submittedName>
        <fullName evidence="1">Uncharacterized protein</fullName>
    </submittedName>
</protein>
<gene>
    <name evidence="1" type="ORF">FNH08_46875</name>
</gene>
<proteinExistence type="predicted"/>
<evidence type="ECO:0000313" key="1">
    <source>
        <dbReference type="EMBL" id="MPY64415.1"/>
    </source>
</evidence>
<keyword evidence="2" id="KW-1185">Reference proteome</keyword>
<evidence type="ECO:0000313" key="2">
    <source>
        <dbReference type="Proteomes" id="UP000400924"/>
    </source>
</evidence>
<dbReference type="Proteomes" id="UP000400924">
    <property type="component" value="Unassembled WGS sequence"/>
</dbReference>
<dbReference type="EMBL" id="VJZC01000794">
    <property type="protein sequence ID" value="MPY64415.1"/>
    <property type="molecule type" value="Genomic_DNA"/>
</dbReference>
<dbReference type="AlphaFoldDB" id="A0A5N8Y093"/>
<dbReference type="OrthoDB" id="3872852at2"/>